<dbReference type="OrthoDB" id="7173315at2"/>
<accession>A0A2P7RXD0</accession>
<protein>
    <submittedName>
        <fullName evidence="3">Type II toxin-antitoxin system RelE/ParE family toxin</fullName>
    </submittedName>
</protein>
<reference evidence="3 4" key="1">
    <citation type="submission" date="2018-03" db="EMBL/GenBank/DDBJ databases">
        <title>The draft genome of Mesorhizobium sp. 6GN-30.</title>
        <authorList>
            <person name="Liu L."/>
            <person name="Li L."/>
            <person name="Wang T."/>
            <person name="Zhang X."/>
            <person name="Liang L."/>
        </authorList>
    </citation>
    <scope>NUCLEOTIDE SEQUENCE [LARGE SCALE GENOMIC DNA]</scope>
    <source>
        <strain evidence="3 4">6GN30</strain>
    </source>
</reference>
<dbReference type="InterPro" id="IPR007712">
    <property type="entry name" value="RelE/ParE_toxin"/>
</dbReference>
<keyword evidence="2" id="KW-1277">Toxin-antitoxin system</keyword>
<dbReference type="InterPro" id="IPR035093">
    <property type="entry name" value="RelE/ParE_toxin_dom_sf"/>
</dbReference>
<keyword evidence="4" id="KW-1185">Reference proteome</keyword>
<comment type="similarity">
    <text evidence="1">Belongs to the RelE toxin family.</text>
</comment>
<sequence>MALKLVFARQARRDLDGLLSYIAADDRHAAKAMQQRLDKAVRLLTEKPFMGPSASGLGREDLRRFSVPPYIVFYAATMARLEVVRVLHSSMDLDRPGLLDRRQ</sequence>
<dbReference type="RefSeq" id="WP_106774755.1">
    <property type="nucleotide sequence ID" value="NZ_PXYK01000029.1"/>
</dbReference>
<organism evidence="3 4">
    <name type="scientific">Kumtagia ephedrae</name>
    <dbReference type="NCBI Taxonomy" id="2116701"/>
    <lineage>
        <taxon>Bacteria</taxon>
        <taxon>Pseudomonadati</taxon>
        <taxon>Pseudomonadota</taxon>
        <taxon>Alphaproteobacteria</taxon>
        <taxon>Hyphomicrobiales</taxon>
        <taxon>Phyllobacteriaceae</taxon>
        <taxon>Kumtagia</taxon>
    </lineage>
</organism>
<dbReference type="AlphaFoldDB" id="A0A2P7RXD0"/>
<comment type="caution">
    <text evidence="3">The sequence shown here is derived from an EMBL/GenBank/DDBJ whole genome shotgun (WGS) entry which is preliminary data.</text>
</comment>
<dbReference type="PANTHER" id="PTHR33755:SF6">
    <property type="entry name" value="PLASMID STABILIZATION SYSTEM PROTEIN"/>
    <property type="match status" value="1"/>
</dbReference>
<evidence type="ECO:0000256" key="2">
    <source>
        <dbReference type="ARBA" id="ARBA00022649"/>
    </source>
</evidence>
<evidence type="ECO:0000313" key="4">
    <source>
        <dbReference type="Proteomes" id="UP000241229"/>
    </source>
</evidence>
<evidence type="ECO:0000313" key="3">
    <source>
        <dbReference type="EMBL" id="PSJ54878.1"/>
    </source>
</evidence>
<gene>
    <name evidence="3" type="ORF">C7I84_24050</name>
</gene>
<dbReference type="EMBL" id="PXYK01000029">
    <property type="protein sequence ID" value="PSJ54878.1"/>
    <property type="molecule type" value="Genomic_DNA"/>
</dbReference>
<proteinExistence type="inferred from homology"/>
<evidence type="ECO:0000256" key="1">
    <source>
        <dbReference type="ARBA" id="ARBA00006226"/>
    </source>
</evidence>
<name>A0A2P7RXD0_9HYPH</name>
<dbReference type="Gene3D" id="3.30.2310.20">
    <property type="entry name" value="RelE-like"/>
    <property type="match status" value="1"/>
</dbReference>
<dbReference type="Pfam" id="PF05016">
    <property type="entry name" value="ParE_toxin"/>
    <property type="match status" value="1"/>
</dbReference>
<dbReference type="InterPro" id="IPR051803">
    <property type="entry name" value="TA_system_RelE-like_toxin"/>
</dbReference>
<dbReference type="Proteomes" id="UP000241229">
    <property type="component" value="Unassembled WGS sequence"/>
</dbReference>
<dbReference type="PANTHER" id="PTHR33755">
    <property type="entry name" value="TOXIN PARE1-RELATED"/>
    <property type="match status" value="1"/>
</dbReference>